<feature type="coiled-coil region" evidence="1">
    <location>
        <begin position="108"/>
        <end position="142"/>
    </location>
</feature>
<evidence type="ECO:0000256" key="2">
    <source>
        <dbReference type="SAM" id="MobiDB-lite"/>
    </source>
</evidence>
<feature type="compositionally biased region" description="Polar residues" evidence="2">
    <location>
        <begin position="1"/>
        <end position="18"/>
    </location>
</feature>
<feature type="coiled-coil region" evidence="1">
    <location>
        <begin position="830"/>
        <end position="857"/>
    </location>
</feature>
<evidence type="ECO:0000313" key="4">
    <source>
        <dbReference type="Proteomes" id="UP000245119"/>
    </source>
</evidence>
<feature type="coiled-coil region" evidence="1">
    <location>
        <begin position="653"/>
        <end position="694"/>
    </location>
</feature>
<feature type="compositionally biased region" description="Basic and acidic residues" evidence="2">
    <location>
        <begin position="23"/>
        <end position="45"/>
    </location>
</feature>
<feature type="coiled-coil region" evidence="1">
    <location>
        <begin position="394"/>
        <end position="461"/>
    </location>
</feature>
<comment type="caution">
    <text evidence="3">The sequence shown here is derived from an EMBL/GenBank/DDBJ whole genome shotgun (WGS) entry which is preliminary data.</text>
</comment>
<feature type="coiled-coil region" evidence="1">
    <location>
        <begin position="718"/>
        <end position="769"/>
    </location>
</feature>
<evidence type="ECO:0000313" key="3">
    <source>
        <dbReference type="EMBL" id="PVD32966.1"/>
    </source>
</evidence>
<feature type="coiled-coil region" evidence="1">
    <location>
        <begin position="508"/>
        <end position="604"/>
    </location>
</feature>
<reference evidence="3 4" key="1">
    <citation type="submission" date="2018-04" db="EMBL/GenBank/DDBJ databases">
        <title>The genome of golden apple snail Pomacea canaliculata provides insight into stress tolerance and invasive adaptation.</title>
        <authorList>
            <person name="Liu C."/>
            <person name="Liu B."/>
            <person name="Ren Y."/>
            <person name="Zhang Y."/>
            <person name="Wang H."/>
            <person name="Li S."/>
            <person name="Jiang F."/>
            <person name="Yin L."/>
            <person name="Zhang G."/>
            <person name="Qian W."/>
            <person name="Fan W."/>
        </authorList>
    </citation>
    <scope>NUCLEOTIDE SEQUENCE [LARGE SCALE GENOMIC DNA]</scope>
    <source>
        <strain evidence="3">SZHN2017</strain>
        <tissue evidence="3">Muscle</tissue>
    </source>
</reference>
<dbReference type="STRING" id="400727.A0A2T7PHR6"/>
<keyword evidence="4" id="KW-1185">Reference proteome</keyword>
<dbReference type="OrthoDB" id="6158625at2759"/>
<protein>
    <submittedName>
        <fullName evidence="3">Uncharacterized protein</fullName>
    </submittedName>
</protein>
<name>A0A2T7PHR6_POMCA</name>
<dbReference type="EMBL" id="PZQS01000004">
    <property type="protein sequence ID" value="PVD32966.1"/>
    <property type="molecule type" value="Genomic_DNA"/>
</dbReference>
<sequence>MFVNQTSELPESVSNQATEDLDATAREIERQSAHIQRDMERERRARSVSPIRCLTSSPATLPPRPARPATPARLQTTTTDYGSVNYDSGDVFASSPTVNKDVSENTALFTTRLQLKAAEKEAKEMRDKAEEARSQLMLLEFKRSTAAKELDRLIDEISRKKGMSQLYDSEVQAKLSEIRGFQALGISMETVRLLQEENDTLKLRQRGLRTAELERDELSRQLEAAKEDLLREQKQARLQREELSEEIETLTARLEETQNNLSIAQRTTDKLEDAFRQMEREKNELIQETTKEYAALKVRANQESKESRQLMTREVEVINEELQELRVRVNDLLADNKMKEEQNSQLRENLNALQSQLSQEQASRAAVTEDHRKTLQMLRKETDTAMLQLRESLFLDKQRALEELRAEVESERRDSTSRADERMAQLLGENAALLSEKNQEIARLQEKVRDVQRSVDRRVQEVTDQKMREAVVRESARLESESQWKLRAEREAMTRDAKQMVDEMKMALDQEKELTHHLKREVSQMKEELEEQRRQSREAQKEKLMAVARAKEQTREQGSLELEKVKEKVRQDMQREVDRVQSQLRQAEDEIRTLKSEKQQIVSREKDSQASLDRVEKTVINELNEECRRGATALGVSPRQVQLSAVTESTSTRAQITAALANLRAVNEELRNHIQELSTELERCRSVISELEKEKVEVAEGVRLEMDKKRVLELDRLKEKLSKEHAEELAKVAQASARQSLANSMVTALRRKDQEIEELKNSLQTWRDQTAEKVAHLYKTELARELENGHKNDNPLRKSATWVTSLFKLYLELTSCERVFRSQAVVSQNNFEQKQVNEMQQREIDRLEREVQRLAMVCT</sequence>
<feature type="coiled-coil region" evidence="1">
    <location>
        <begin position="208"/>
        <end position="370"/>
    </location>
</feature>
<gene>
    <name evidence="3" type="ORF">C0Q70_08414</name>
</gene>
<accession>A0A2T7PHR6</accession>
<organism evidence="3 4">
    <name type="scientific">Pomacea canaliculata</name>
    <name type="common">Golden apple snail</name>
    <dbReference type="NCBI Taxonomy" id="400727"/>
    <lineage>
        <taxon>Eukaryota</taxon>
        <taxon>Metazoa</taxon>
        <taxon>Spiralia</taxon>
        <taxon>Lophotrochozoa</taxon>
        <taxon>Mollusca</taxon>
        <taxon>Gastropoda</taxon>
        <taxon>Caenogastropoda</taxon>
        <taxon>Architaenioglossa</taxon>
        <taxon>Ampullarioidea</taxon>
        <taxon>Ampullariidae</taxon>
        <taxon>Pomacea</taxon>
    </lineage>
</organism>
<dbReference type="AlphaFoldDB" id="A0A2T7PHR6"/>
<keyword evidence="1" id="KW-0175">Coiled coil</keyword>
<evidence type="ECO:0000256" key="1">
    <source>
        <dbReference type="SAM" id="Coils"/>
    </source>
</evidence>
<dbReference type="Proteomes" id="UP000245119">
    <property type="component" value="Linkage Group LG4"/>
</dbReference>
<proteinExistence type="predicted"/>
<feature type="region of interest" description="Disordered" evidence="2">
    <location>
        <begin position="1"/>
        <end position="74"/>
    </location>
</feature>